<reference evidence="5 6" key="1">
    <citation type="submission" date="2016-10" db="EMBL/GenBank/DDBJ databases">
        <authorList>
            <person name="de Groot N.N."/>
        </authorList>
    </citation>
    <scope>NUCLEOTIDE SEQUENCE [LARGE SCALE GENOMIC DNA]</scope>
    <source>
        <strain evidence="5 6">CGMCC 1.7031</strain>
    </source>
</reference>
<keyword evidence="6" id="KW-1185">Reference proteome</keyword>
<proteinExistence type="predicted"/>
<dbReference type="STRING" id="490189.SAMN02927903_02819"/>
<dbReference type="InterPro" id="IPR028994">
    <property type="entry name" value="Integrin_alpha_N"/>
</dbReference>
<evidence type="ECO:0000313" key="6">
    <source>
        <dbReference type="Proteomes" id="UP000199354"/>
    </source>
</evidence>
<dbReference type="Proteomes" id="UP000199354">
    <property type="component" value="Unassembled WGS sequence"/>
</dbReference>
<dbReference type="Gene3D" id="2.130.10.130">
    <property type="entry name" value="Integrin alpha, N-terminal"/>
    <property type="match status" value="2"/>
</dbReference>
<dbReference type="Pfam" id="PF13517">
    <property type="entry name" value="FG-GAP_3"/>
    <property type="match status" value="3"/>
</dbReference>
<dbReference type="PANTHER" id="PTHR16026:SF0">
    <property type="entry name" value="CARTILAGE ACIDIC PROTEIN 1"/>
    <property type="match status" value="1"/>
</dbReference>
<dbReference type="OrthoDB" id="9816120at2"/>
<evidence type="ECO:0000256" key="1">
    <source>
        <dbReference type="ARBA" id="ARBA00022729"/>
    </source>
</evidence>
<keyword evidence="1 2" id="KW-0732">Signal</keyword>
<dbReference type="PANTHER" id="PTHR16026">
    <property type="entry name" value="CARTILAGE ACIDIC PROTEIN 1"/>
    <property type="match status" value="1"/>
</dbReference>
<dbReference type="SUPFAM" id="SSF69318">
    <property type="entry name" value="Integrin alpha N-terminal domain"/>
    <property type="match status" value="2"/>
</dbReference>
<evidence type="ECO:0000256" key="2">
    <source>
        <dbReference type="SAM" id="SignalP"/>
    </source>
</evidence>
<evidence type="ECO:0000259" key="4">
    <source>
        <dbReference type="Pfam" id="PF18962"/>
    </source>
</evidence>
<dbReference type="InterPro" id="IPR027039">
    <property type="entry name" value="Crtac1"/>
</dbReference>
<name>A0A1G5JQP9_9FLAO</name>
<dbReference type="RefSeq" id="WP_091145460.1">
    <property type="nucleotide sequence ID" value="NZ_FMVF01000015.1"/>
</dbReference>
<organism evidence="5 6">
    <name type="scientific">Flavobacterium caeni</name>
    <dbReference type="NCBI Taxonomy" id="490189"/>
    <lineage>
        <taxon>Bacteria</taxon>
        <taxon>Pseudomonadati</taxon>
        <taxon>Bacteroidota</taxon>
        <taxon>Flavobacteriia</taxon>
        <taxon>Flavobacteriales</taxon>
        <taxon>Flavobacteriaceae</taxon>
        <taxon>Flavobacterium</taxon>
    </lineage>
</organism>
<evidence type="ECO:0000259" key="3">
    <source>
        <dbReference type="Pfam" id="PF07593"/>
    </source>
</evidence>
<dbReference type="EMBL" id="FMVF01000015">
    <property type="protein sequence ID" value="SCY90241.1"/>
    <property type="molecule type" value="Genomic_DNA"/>
</dbReference>
<evidence type="ECO:0000313" key="5">
    <source>
        <dbReference type="EMBL" id="SCY90241.1"/>
    </source>
</evidence>
<feature type="chain" id="PRO_5011602586" evidence="2">
    <location>
        <begin position="27"/>
        <end position="587"/>
    </location>
</feature>
<dbReference type="InterPro" id="IPR013517">
    <property type="entry name" value="FG-GAP"/>
</dbReference>
<dbReference type="NCBIfam" id="TIGR04183">
    <property type="entry name" value="Por_Secre_tail"/>
    <property type="match status" value="1"/>
</dbReference>
<dbReference type="InterPro" id="IPR026444">
    <property type="entry name" value="Secre_tail"/>
</dbReference>
<dbReference type="Pfam" id="PF07593">
    <property type="entry name" value="UnbV_ASPIC"/>
    <property type="match status" value="1"/>
</dbReference>
<sequence>MKQFDHKKSKGALVFAAFMAAYATHAQTFTKITTGTPVTTPGDSRSVNWVDVDGDGHLDLFISNGKAGGQNNALFRNTVGGFTLVTSDPITNDGNPSDGATFADCDNDGDLDAVVVNWYLEDNMFYLNDGAGNFAQQTTQPMIASGGYSETASWGDYDNDGLVDLFVTRSGSTVNLRRNQLYHNDGGNNFTKILTGDPVLNTVRCRSVNWTDIDNDGDADLFVTVEGAGNNNELMYRNDGGGTFTRISTGELVTNGGSTMSSSWGDYDNDGDLDVYLCNDGANNALFRNDGNFNFTKITSDPVSLANSHSFSSAWSDIDNDGDLDLFVTNAFNPVAAPLNNFLYTNNGNGTFTKVEIGAPATDLSWSYGCAFGDYDNDGFEDLAVATTTFAGVDANDLLYHNDGNANHWITIKLVGTLANRSAIGAKIRVTATINGEEVTQMREISAQSGYCSQNDLRAHFGLGDAATITSITVDWPSTTADEVFTNVSNNQFITITEGQGLKVGSFETAPIDFRIYPNPANNILNIKAKDGRRITSARVFDLSGKLMLMQTGEGISQLDISKLATGSYMIQVISDRGTSQNRFVKN</sequence>
<feature type="signal peptide" evidence="2">
    <location>
        <begin position="1"/>
        <end position="26"/>
    </location>
</feature>
<dbReference type="Pfam" id="PF18962">
    <property type="entry name" value="Por_Secre_tail"/>
    <property type="match status" value="1"/>
</dbReference>
<gene>
    <name evidence="5" type="ORF">SAMN02927903_02819</name>
</gene>
<feature type="domain" description="ASPIC/UnbV" evidence="3">
    <location>
        <begin position="423"/>
        <end position="494"/>
    </location>
</feature>
<feature type="domain" description="Secretion system C-terminal sorting" evidence="4">
    <location>
        <begin position="516"/>
        <end position="584"/>
    </location>
</feature>
<dbReference type="AlphaFoldDB" id="A0A1G5JQP9"/>
<accession>A0A1G5JQP9</accession>
<protein>
    <submittedName>
        <fullName evidence="5">Por secretion system C-terminal sorting domain-containing protein</fullName>
    </submittedName>
</protein>
<dbReference type="InterPro" id="IPR011519">
    <property type="entry name" value="UnbV_ASPIC"/>
</dbReference>